<keyword evidence="1" id="KW-1133">Transmembrane helix</keyword>
<accession>A0A9D4ZBC1</accession>
<evidence type="ECO:0000256" key="1">
    <source>
        <dbReference type="SAM" id="Phobius"/>
    </source>
</evidence>
<comment type="caution">
    <text evidence="2">The sequence shown here is derived from an EMBL/GenBank/DDBJ whole genome shotgun (WGS) entry which is preliminary data.</text>
</comment>
<dbReference type="Proteomes" id="UP000886520">
    <property type="component" value="Chromosome 15"/>
</dbReference>
<dbReference type="PANTHER" id="PTHR34201">
    <property type="entry name" value="GLYCINE-RICH PROTEIN"/>
    <property type="match status" value="1"/>
</dbReference>
<name>A0A9D4ZBC1_ADICA</name>
<sequence length="233" mass="25739">MGFLRRVCCVNGPQYDKTTYALKSTQQQTWTERKGPFCDEARYHDLMETLPENQKNVLSETIEKLDKHNREHVLLEGSWAWILFSKLLWLLWKLPCMFSADLGRLGPGFGVGVGFGFGIGFGLIGGAGFGFGVPGMQFGLGFGAGFGVGMGFGYGLGKGCAFDENGEHCNLPGLNVTRDKRSSGSWDQLYPANHNDIPTSNKEEGGAMWDQFLHNSKLAFDSVEKSYKTKKQS</sequence>
<evidence type="ECO:0000313" key="2">
    <source>
        <dbReference type="EMBL" id="KAI5069248.1"/>
    </source>
</evidence>
<gene>
    <name evidence="2" type="ORF">GOP47_0015549</name>
</gene>
<dbReference type="AlphaFoldDB" id="A0A9D4ZBC1"/>
<feature type="transmembrane region" description="Helical" evidence="1">
    <location>
        <begin position="112"/>
        <end position="131"/>
    </location>
</feature>
<dbReference type="InterPro" id="IPR053288">
    <property type="entry name" value="TGD_Bridge_Protein"/>
</dbReference>
<keyword evidence="1" id="KW-0472">Membrane</keyword>
<protein>
    <submittedName>
        <fullName evidence="2">Uncharacterized protein</fullName>
    </submittedName>
</protein>
<feature type="transmembrane region" description="Helical" evidence="1">
    <location>
        <begin position="138"/>
        <end position="157"/>
    </location>
</feature>
<keyword evidence="3" id="KW-1185">Reference proteome</keyword>
<proteinExistence type="predicted"/>
<dbReference type="EMBL" id="JABFUD020000015">
    <property type="protein sequence ID" value="KAI5069248.1"/>
    <property type="molecule type" value="Genomic_DNA"/>
</dbReference>
<dbReference type="PANTHER" id="PTHR34201:SF1">
    <property type="entry name" value="GLYCINE-RICH PROTEIN"/>
    <property type="match status" value="1"/>
</dbReference>
<keyword evidence="1" id="KW-0812">Transmembrane</keyword>
<organism evidence="2 3">
    <name type="scientific">Adiantum capillus-veneris</name>
    <name type="common">Maidenhair fern</name>
    <dbReference type="NCBI Taxonomy" id="13818"/>
    <lineage>
        <taxon>Eukaryota</taxon>
        <taxon>Viridiplantae</taxon>
        <taxon>Streptophyta</taxon>
        <taxon>Embryophyta</taxon>
        <taxon>Tracheophyta</taxon>
        <taxon>Polypodiopsida</taxon>
        <taxon>Polypodiidae</taxon>
        <taxon>Polypodiales</taxon>
        <taxon>Pteridineae</taxon>
        <taxon>Pteridaceae</taxon>
        <taxon>Vittarioideae</taxon>
        <taxon>Adiantum</taxon>
    </lineage>
</organism>
<dbReference type="OrthoDB" id="10636601at2759"/>
<reference evidence="2" key="1">
    <citation type="submission" date="2021-01" db="EMBL/GenBank/DDBJ databases">
        <title>Adiantum capillus-veneris genome.</title>
        <authorList>
            <person name="Fang Y."/>
            <person name="Liao Q."/>
        </authorList>
    </citation>
    <scope>NUCLEOTIDE SEQUENCE</scope>
    <source>
        <strain evidence="2">H3</strain>
        <tissue evidence="2">Leaf</tissue>
    </source>
</reference>
<evidence type="ECO:0000313" key="3">
    <source>
        <dbReference type="Proteomes" id="UP000886520"/>
    </source>
</evidence>